<organism evidence="2 3">
    <name type="scientific">Photobacterium aquimaris</name>
    <dbReference type="NCBI Taxonomy" id="512643"/>
    <lineage>
        <taxon>Bacteria</taxon>
        <taxon>Pseudomonadati</taxon>
        <taxon>Pseudomonadota</taxon>
        <taxon>Gammaproteobacteria</taxon>
        <taxon>Vibrionales</taxon>
        <taxon>Vibrionaceae</taxon>
        <taxon>Photobacterium</taxon>
    </lineage>
</organism>
<protein>
    <submittedName>
        <fullName evidence="2">Endonuclease/Exonuclease/phosphatase family protein</fullName>
    </submittedName>
</protein>
<evidence type="ECO:0000256" key="1">
    <source>
        <dbReference type="SAM" id="SignalP"/>
    </source>
</evidence>
<dbReference type="PROSITE" id="PS51257">
    <property type="entry name" value="PROKAR_LIPOPROTEIN"/>
    <property type="match status" value="1"/>
</dbReference>
<sequence length="894" mass="97471">MKNNTFSLLAIAVSAAFSSAACADINNIVISDSIEDPSHNKAIAISAIKSVSVTPCRDAAGISHKRIGEIQGSSYRSPLIADGKYISDAEYLVTGVVSAVTTELEKGFYLFDDDGITTTSNGIFVETDKPLDTTLIGQEICVRGFIAEDYGMTKVVATDGLWEVVNANAGKPAAIDLVKIPEDGNSFQATLERHEGMLVRLPADIVPEQKDDQTMRISRTFSFDYSGYRNNLVLAFERPNFQPNQHYVAGSKEAKQQAEDNNDRRLYVETDSKAANGVIPYYPDFGIDPQNNPLRINDAIVGLEGVLSYSYNNFRLITQNTITAENIIKHQPRQPIPTVNDKTEHHSFDIRVATLNVLNYFNSPFGGDANPQQSNRGADSQAEFERQQAKIVAAIHGLDADILGLMEIENNGYGSAGAISSLVNNVNLKYNREDSGDHAKDDHIDNRYAFIGIDANGDTVIDKLDTFGGDAITSGMLYRPARVSLEKVKQVLMPSQQAPVVADKNGDAVVDTKGKVRENGKNYQRDMLAASFIINNTGKRLTIGVNHLKSKGSTCWEDWQGWETWENFDPATGKVKDPDFQGSCENFRVAAADEIGKQMEKLGGDRVIVGDLNSYAHEDALLVLTDNPTAKTLKAARDTFIGEQPQFGAEGGVISRSYGYINAVEMMSKGKPYAGYSYSYNDEIGALDHILVSPSLKDRVLDATDWHINAAESTLFDYNQEHKGDNVDLLYSADAYRSSDHDPAILALAYRYNQVGEVPLQMLLDGSRLSVPYTLPATAQAGDIATIAISPTPENIAQITLPKVELQQSGAQTIMFDVNGLKAGKYTFTLSLTGSTTSKAVADNATQQLEVNVKHRDGVKADDDITPQNNNAGGTLGILGLLSLLGLSLFRRKH</sequence>
<accession>A0A1Y6KZW7</accession>
<feature type="signal peptide" evidence="1">
    <location>
        <begin position="1"/>
        <end position="23"/>
    </location>
</feature>
<dbReference type="NCBIfam" id="NF033681">
    <property type="entry name" value="ExeM_NucH_DNase"/>
    <property type="match status" value="1"/>
</dbReference>
<proteinExistence type="predicted"/>
<keyword evidence="2" id="KW-0378">Hydrolase</keyword>
<dbReference type="CDD" id="cd04486">
    <property type="entry name" value="YhcR_OBF_like"/>
    <property type="match status" value="1"/>
</dbReference>
<dbReference type="PANTHER" id="PTHR42834:SF1">
    <property type="entry name" value="ENDONUCLEASE_EXONUCLEASE_PHOSPHATASE FAMILY PROTEIN (AFU_ORTHOLOGUE AFUA_3G09210)"/>
    <property type="match status" value="1"/>
</dbReference>
<evidence type="ECO:0000313" key="2">
    <source>
        <dbReference type="EMBL" id="SMY15918.1"/>
    </source>
</evidence>
<dbReference type="PANTHER" id="PTHR42834">
    <property type="entry name" value="ENDONUCLEASE/EXONUCLEASE/PHOSPHATASE FAMILY PROTEIN (AFU_ORTHOLOGUE AFUA_3G09210)"/>
    <property type="match status" value="1"/>
</dbReference>
<dbReference type="AlphaFoldDB" id="A0A1Y6KZW7"/>
<reference evidence="3" key="1">
    <citation type="submission" date="2017-06" db="EMBL/GenBank/DDBJ databases">
        <authorList>
            <person name="Rodrigo-Torres L."/>
            <person name="Arahal R. D."/>
            <person name="Lucena T."/>
        </authorList>
    </citation>
    <scope>NUCLEOTIDE SEQUENCE [LARGE SCALE GENOMIC DNA]</scope>
    <source>
        <strain evidence="3">type strain: CECT 9192</strain>
    </source>
</reference>
<feature type="chain" id="PRO_5012961157" evidence="1">
    <location>
        <begin position="24"/>
        <end position="894"/>
    </location>
</feature>
<dbReference type="GO" id="GO:0004519">
    <property type="term" value="F:endonuclease activity"/>
    <property type="evidence" value="ECO:0007669"/>
    <property type="project" value="UniProtKB-KW"/>
</dbReference>
<dbReference type="Proteomes" id="UP000196485">
    <property type="component" value="Unassembled WGS sequence"/>
</dbReference>
<dbReference type="InterPro" id="IPR047971">
    <property type="entry name" value="ExeM-like"/>
</dbReference>
<keyword evidence="1" id="KW-0732">Signal</keyword>
<dbReference type="RefSeq" id="WP_087820078.1">
    <property type="nucleotide sequence ID" value="NZ_FYAH01000002.1"/>
</dbReference>
<keyword evidence="2" id="KW-0269">Exonuclease</keyword>
<dbReference type="InterPro" id="IPR036691">
    <property type="entry name" value="Endo/exonu/phosph_ase_sf"/>
</dbReference>
<dbReference type="EMBL" id="FYAH01000002">
    <property type="protein sequence ID" value="SMY15918.1"/>
    <property type="molecule type" value="Genomic_DNA"/>
</dbReference>
<evidence type="ECO:0000313" key="3">
    <source>
        <dbReference type="Proteomes" id="UP000196485"/>
    </source>
</evidence>
<keyword evidence="2" id="KW-0540">Nuclease</keyword>
<keyword evidence="2" id="KW-0255">Endonuclease</keyword>
<name>A0A1Y6KZW7_9GAMM</name>
<dbReference type="Gene3D" id="3.60.10.10">
    <property type="entry name" value="Endonuclease/exonuclease/phosphatase"/>
    <property type="match status" value="1"/>
</dbReference>
<keyword evidence="3" id="KW-1185">Reference proteome</keyword>
<dbReference type="SUPFAM" id="SSF56219">
    <property type="entry name" value="DNase I-like"/>
    <property type="match status" value="1"/>
</dbReference>
<dbReference type="GO" id="GO:0004527">
    <property type="term" value="F:exonuclease activity"/>
    <property type="evidence" value="ECO:0007669"/>
    <property type="project" value="UniProtKB-KW"/>
</dbReference>
<gene>
    <name evidence="2" type="ORF">PAQU9191_01149</name>
</gene>